<gene>
    <name evidence="8" type="ORF">MELIAE_LOCUS12735</name>
</gene>
<dbReference type="OrthoDB" id="48041at2759"/>
<sequence length="252" mass="29019">MINLYYIKGDVYVFNVDNWFELRKSHRIIGEIVGSTLFVPSLPVKLLPEEVVFLLGKNIAKLYEIEGVPNCDGVFEAELLEKQKVEYKKVRYQQLDRFLDHIVEQRRENGDETSVKDIIEEELEKSCTVDINNFIHPIFLENIHERDLKQLSVEKIHPKTNQLKIQIYSDLWSKGYYITHGHKFGGDFLVYVGDPAAYHAMFIVRCVGDSQPLSPQEIVAFGRLGTSVRKRAILASIMEGVVGYVTINWIDA</sequence>
<dbReference type="GO" id="GO:0000379">
    <property type="term" value="P:tRNA-type intron splice site recognition and cleavage"/>
    <property type="evidence" value="ECO:0007669"/>
    <property type="project" value="TreeGrafter"/>
</dbReference>
<evidence type="ECO:0000256" key="3">
    <source>
        <dbReference type="ARBA" id="ARBA00022694"/>
    </source>
</evidence>
<dbReference type="Gene3D" id="3.40.1350.10">
    <property type="match status" value="1"/>
</dbReference>
<dbReference type="InterPro" id="IPR036167">
    <property type="entry name" value="tRNA_intron_Endo_cat-like_sf"/>
</dbReference>
<dbReference type="InterPro" id="IPR006677">
    <property type="entry name" value="tRNA_intron_Endonuc_cat-like"/>
</dbReference>
<evidence type="ECO:0000256" key="1">
    <source>
        <dbReference type="ARBA" id="ARBA00008078"/>
    </source>
</evidence>
<dbReference type="EMBL" id="OV121140">
    <property type="protein sequence ID" value="CAH0564111.1"/>
    <property type="molecule type" value="Genomic_DNA"/>
</dbReference>
<feature type="domain" description="TSEN34 N-terminal" evidence="7">
    <location>
        <begin position="2"/>
        <end position="63"/>
    </location>
</feature>
<dbReference type="InterPro" id="IPR011856">
    <property type="entry name" value="tRNA_endonuc-like_dom_sf"/>
</dbReference>
<comment type="catalytic activity">
    <reaction evidence="5">
        <text>pretRNA = a 3'-half-tRNA molecule with a 5'-OH end + a 5'-half-tRNA molecule with a 2',3'-cyclic phosphate end + an intron with a 2',3'-cyclic phosphate and a 5'-hydroxyl terminus.</text>
        <dbReference type="EC" id="4.6.1.16"/>
    </reaction>
</comment>
<proteinExistence type="inferred from homology"/>
<dbReference type="GO" id="GO:0005634">
    <property type="term" value="C:nucleus"/>
    <property type="evidence" value="ECO:0007669"/>
    <property type="project" value="UniProtKB-ARBA"/>
</dbReference>
<dbReference type="GO" id="GO:0000213">
    <property type="term" value="F:tRNA-intron lyase activity"/>
    <property type="evidence" value="ECO:0007669"/>
    <property type="project" value="UniProtKB-EC"/>
</dbReference>
<evidence type="ECO:0000256" key="4">
    <source>
        <dbReference type="ARBA" id="ARBA00023239"/>
    </source>
</evidence>
<evidence type="ECO:0000313" key="8">
    <source>
        <dbReference type="EMBL" id="CAH0564111.1"/>
    </source>
</evidence>
<dbReference type="InterPro" id="IPR059049">
    <property type="entry name" value="TSEN34_N"/>
</dbReference>
<name>A0A9P0BL63_BRAAE</name>
<evidence type="ECO:0000256" key="5">
    <source>
        <dbReference type="ARBA" id="ARBA00034031"/>
    </source>
</evidence>
<keyword evidence="4" id="KW-0456">Lyase</keyword>
<reference evidence="8" key="1">
    <citation type="submission" date="2021-12" db="EMBL/GenBank/DDBJ databases">
        <authorList>
            <person name="King R."/>
        </authorList>
    </citation>
    <scope>NUCLEOTIDE SEQUENCE</scope>
</reference>
<dbReference type="PANTHER" id="PTHR13070:SF0">
    <property type="entry name" value="TRNA-SPLICING ENDONUCLEASE SUBUNIT SEN34"/>
    <property type="match status" value="1"/>
</dbReference>
<dbReference type="Proteomes" id="UP001154078">
    <property type="component" value="Chromosome 9"/>
</dbReference>
<dbReference type="PANTHER" id="PTHR13070">
    <property type="entry name" value="TRNA-SPLICING ENDONUCLEASE SUBUNIT SEN34-RELATED"/>
    <property type="match status" value="1"/>
</dbReference>
<dbReference type="Pfam" id="PF01974">
    <property type="entry name" value="tRNA_int_endo"/>
    <property type="match status" value="1"/>
</dbReference>
<keyword evidence="3" id="KW-0819">tRNA processing</keyword>
<organism evidence="8 9">
    <name type="scientific">Brassicogethes aeneus</name>
    <name type="common">Rape pollen beetle</name>
    <name type="synonym">Meligethes aeneus</name>
    <dbReference type="NCBI Taxonomy" id="1431903"/>
    <lineage>
        <taxon>Eukaryota</taxon>
        <taxon>Metazoa</taxon>
        <taxon>Ecdysozoa</taxon>
        <taxon>Arthropoda</taxon>
        <taxon>Hexapoda</taxon>
        <taxon>Insecta</taxon>
        <taxon>Pterygota</taxon>
        <taxon>Neoptera</taxon>
        <taxon>Endopterygota</taxon>
        <taxon>Coleoptera</taxon>
        <taxon>Polyphaga</taxon>
        <taxon>Cucujiformia</taxon>
        <taxon>Nitidulidae</taxon>
        <taxon>Meligethinae</taxon>
        <taxon>Brassicogethes</taxon>
    </lineage>
</organism>
<dbReference type="CDD" id="cd22363">
    <property type="entry name" value="tRNA-intron_lyase_C"/>
    <property type="match status" value="1"/>
</dbReference>
<dbReference type="AlphaFoldDB" id="A0A9P0BL63"/>
<dbReference type="SUPFAM" id="SSF53032">
    <property type="entry name" value="tRNA-intron endonuclease catalytic domain-like"/>
    <property type="match status" value="1"/>
</dbReference>
<accession>A0A9P0BL63</accession>
<evidence type="ECO:0000313" key="9">
    <source>
        <dbReference type="Proteomes" id="UP001154078"/>
    </source>
</evidence>
<feature type="domain" description="tRNA intron endonuclease catalytic" evidence="6">
    <location>
        <begin position="163"/>
        <end position="239"/>
    </location>
</feature>
<dbReference type="Pfam" id="PF26577">
    <property type="entry name" value="TSEN34_N"/>
    <property type="match status" value="1"/>
</dbReference>
<evidence type="ECO:0000256" key="2">
    <source>
        <dbReference type="ARBA" id="ARBA00012573"/>
    </source>
</evidence>
<evidence type="ECO:0000259" key="7">
    <source>
        <dbReference type="Pfam" id="PF26577"/>
    </source>
</evidence>
<comment type="similarity">
    <text evidence="1">Belongs to the tRNA-intron endonuclease family.</text>
</comment>
<evidence type="ECO:0000259" key="6">
    <source>
        <dbReference type="Pfam" id="PF01974"/>
    </source>
</evidence>
<dbReference type="GO" id="GO:0003676">
    <property type="term" value="F:nucleic acid binding"/>
    <property type="evidence" value="ECO:0007669"/>
    <property type="project" value="InterPro"/>
</dbReference>
<protein>
    <recommendedName>
        <fullName evidence="2">tRNA-intron lyase</fullName>
        <ecNumber evidence="2">4.6.1.16</ecNumber>
    </recommendedName>
</protein>
<dbReference type="EC" id="4.6.1.16" evidence="2"/>
<keyword evidence="9" id="KW-1185">Reference proteome</keyword>